<accession>A0A8J5CTX7</accession>
<dbReference type="InterPro" id="IPR027417">
    <property type="entry name" value="P-loop_NTPase"/>
</dbReference>
<reference evidence="1" key="1">
    <citation type="submission" date="2020-07" db="EMBL/GenBank/DDBJ databases">
        <title>The High-quality genome of the commercially important snow crab, Chionoecetes opilio.</title>
        <authorList>
            <person name="Jeong J.-H."/>
            <person name="Ryu S."/>
        </authorList>
    </citation>
    <scope>NUCLEOTIDE SEQUENCE</scope>
    <source>
        <strain evidence="1">MADBK_172401_WGS</strain>
        <tissue evidence="1">Digestive gland</tissue>
    </source>
</reference>
<dbReference type="AlphaFoldDB" id="A0A8J5CTX7"/>
<keyword evidence="2" id="KW-1185">Reference proteome</keyword>
<dbReference type="OrthoDB" id="272985at2759"/>
<protein>
    <recommendedName>
        <fullName evidence="3">ATP-dependent DNA helicase</fullName>
    </recommendedName>
</protein>
<evidence type="ECO:0000313" key="2">
    <source>
        <dbReference type="Proteomes" id="UP000770661"/>
    </source>
</evidence>
<organism evidence="1 2">
    <name type="scientific">Chionoecetes opilio</name>
    <name type="common">Atlantic snow crab</name>
    <name type="synonym">Cancer opilio</name>
    <dbReference type="NCBI Taxonomy" id="41210"/>
    <lineage>
        <taxon>Eukaryota</taxon>
        <taxon>Metazoa</taxon>
        <taxon>Ecdysozoa</taxon>
        <taxon>Arthropoda</taxon>
        <taxon>Crustacea</taxon>
        <taxon>Multicrustacea</taxon>
        <taxon>Malacostraca</taxon>
        <taxon>Eumalacostraca</taxon>
        <taxon>Eucarida</taxon>
        <taxon>Decapoda</taxon>
        <taxon>Pleocyemata</taxon>
        <taxon>Brachyura</taxon>
        <taxon>Eubrachyura</taxon>
        <taxon>Majoidea</taxon>
        <taxon>Majidae</taxon>
        <taxon>Chionoecetes</taxon>
    </lineage>
</organism>
<dbReference type="Proteomes" id="UP000770661">
    <property type="component" value="Unassembled WGS sequence"/>
</dbReference>
<dbReference type="EMBL" id="JACEEZ010012718">
    <property type="protein sequence ID" value="KAG0720526.1"/>
    <property type="molecule type" value="Genomic_DNA"/>
</dbReference>
<evidence type="ECO:0008006" key="3">
    <source>
        <dbReference type="Google" id="ProtNLM"/>
    </source>
</evidence>
<proteinExistence type="predicted"/>
<comment type="caution">
    <text evidence="1">The sequence shown here is derived from an EMBL/GenBank/DDBJ whole genome shotgun (WGS) entry which is preliminary data.</text>
</comment>
<dbReference type="GO" id="GO:0005657">
    <property type="term" value="C:replication fork"/>
    <property type="evidence" value="ECO:0007669"/>
    <property type="project" value="TreeGrafter"/>
</dbReference>
<evidence type="ECO:0000313" key="1">
    <source>
        <dbReference type="EMBL" id="KAG0720526.1"/>
    </source>
</evidence>
<name>A0A8J5CTX7_CHIOP</name>
<dbReference type="GO" id="GO:0006260">
    <property type="term" value="P:DNA replication"/>
    <property type="evidence" value="ECO:0007669"/>
    <property type="project" value="TreeGrafter"/>
</dbReference>
<gene>
    <name evidence="1" type="ORF">GWK47_048336</name>
</gene>
<dbReference type="SUPFAM" id="SSF52540">
    <property type="entry name" value="P-loop containing nucleoside triphosphate hydrolases"/>
    <property type="match status" value="1"/>
</dbReference>
<sequence length="115" mass="12720">MVLRNICPLGIVNGIICVVRGISANVLQLQVFTGPSRGDDFYLLHVPTITQVASGTGFRMRRLQFPIRVAFTMKINKCQGQTKSYVGVYLPTPVFTHVQLYVSLSRVGCAYAVEL</sequence>
<dbReference type="PANTHER" id="PTHR23274:SF51">
    <property type="entry name" value="OS03G0423850 PROTEIN"/>
    <property type="match status" value="1"/>
</dbReference>
<dbReference type="PANTHER" id="PTHR23274">
    <property type="entry name" value="DNA HELICASE-RELATED"/>
    <property type="match status" value="1"/>
</dbReference>